<evidence type="ECO:0000313" key="5">
    <source>
        <dbReference type="EMBL" id="GMN70393.1"/>
    </source>
</evidence>
<protein>
    <recommendedName>
        <fullName evidence="4">Disease resistance N-terminal domain-containing protein</fullName>
    </recommendedName>
</protein>
<sequence>MKDDLKRLQLTMSTIKAVLLDVVKKQRENEQLRVWLKQFKDIFLNAKDVLGEFNCGLLRREVVKMNGSIG</sequence>
<name>A0AA88EAU7_FICCA</name>
<evidence type="ECO:0000313" key="6">
    <source>
        <dbReference type="EMBL" id="GMN70394.1"/>
    </source>
</evidence>
<dbReference type="AlphaFoldDB" id="A0AA88EAU7"/>
<evidence type="ECO:0000313" key="8">
    <source>
        <dbReference type="EMBL" id="GMN70400.1"/>
    </source>
</evidence>
<dbReference type="Gene3D" id="1.20.5.4130">
    <property type="match status" value="1"/>
</dbReference>
<feature type="domain" description="Disease resistance N-terminal" evidence="4">
    <location>
        <begin position="1"/>
        <end position="61"/>
    </location>
</feature>
<dbReference type="GO" id="GO:0006952">
    <property type="term" value="P:defense response"/>
    <property type="evidence" value="ECO:0007669"/>
    <property type="project" value="UniProtKB-KW"/>
</dbReference>
<evidence type="ECO:0000313" key="9">
    <source>
        <dbReference type="Proteomes" id="UP001187192"/>
    </source>
</evidence>
<accession>A0AA88EAU7</accession>
<keyword evidence="1" id="KW-0677">Repeat</keyword>
<dbReference type="Proteomes" id="UP001187192">
    <property type="component" value="Unassembled WGS sequence"/>
</dbReference>
<reference evidence="5" key="1">
    <citation type="submission" date="2023-07" db="EMBL/GenBank/DDBJ databases">
        <title>draft genome sequence of fig (Ficus carica).</title>
        <authorList>
            <person name="Takahashi T."/>
            <person name="Nishimura K."/>
        </authorList>
    </citation>
    <scope>NUCLEOTIDE SEQUENCE</scope>
</reference>
<proteinExistence type="predicted"/>
<dbReference type="EMBL" id="BTGU01001134">
    <property type="protein sequence ID" value="GMN70394.1"/>
    <property type="molecule type" value="Genomic_DNA"/>
</dbReference>
<evidence type="ECO:0000256" key="2">
    <source>
        <dbReference type="ARBA" id="ARBA00022741"/>
    </source>
</evidence>
<evidence type="ECO:0000256" key="3">
    <source>
        <dbReference type="ARBA" id="ARBA00022821"/>
    </source>
</evidence>
<dbReference type="EMBL" id="BTGU01001133">
    <property type="protein sequence ID" value="GMN70393.1"/>
    <property type="molecule type" value="Genomic_DNA"/>
</dbReference>
<keyword evidence="9" id="KW-1185">Reference proteome</keyword>
<dbReference type="Pfam" id="PF18052">
    <property type="entry name" value="Rx_N"/>
    <property type="match status" value="1"/>
</dbReference>
<dbReference type="EMBL" id="BTGU01001136">
    <property type="protein sequence ID" value="GMN70400.1"/>
    <property type="molecule type" value="Genomic_DNA"/>
</dbReference>
<dbReference type="GO" id="GO:0000166">
    <property type="term" value="F:nucleotide binding"/>
    <property type="evidence" value="ECO:0007669"/>
    <property type="project" value="UniProtKB-KW"/>
</dbReference>
<evidence type="ECO:0000259" key="4">
    <source>
        <dbReference type="Pfam" id="PF18052"/>
    </source>
</evidence>
<evidence type="ECO:0000256" key="1">
    <source>
        <dbReference type="ARBA" id="ARBA00022737"/>
    </source>
</evidence>
<dbReference type="EMBL" id="BTGU01001135">
    <property type="protein sequence ID" value="GMN70399.1"/>
    <property type="molecule type" value="Genomic_DNA"/>
</dbReference>
<comment type="caution">
    <text evidence="5">The sequence shown here is derived from an EMBL/GenBank/DDBJ whole genome shotgun (WGS) entry which is preliminary data.</text>
</comment>
<keyword evidence="3" id="KW-0611">Plant defense</keyword>
<gene>
    <name evidence="5" type="ORF">TIFTF001_039436</name>
    <name evidence="6" type="ORF">TIFTF001_039439</name>
    <name evidence="7" type="ORF">TIFTF001_039442</name>
    <name evidence="8" type="ORF">TIFTF001_039445</name>
</gene>
<organism evidence="5 9">
    <name type="scientific">Ficus carica</name>
    <name type="common">Common fig</name>
    <dbReference type="NCBI Taxonomy" id="3494"/>
    <lineage>
        <taxon>Eukaryota</taxon>
        <taxon>Viridiplantae</taxon>
        <taxon>Streptophyta</taxon>
        <taxon>Embryophyta</taxon>
        <taxon>Tracheophyta</taxon>
        <taxon>Spermatophyta</taxon>
        <taxon>Magnoliopsida</taxon>
        <taxon>eudicotyledons</taxon>
        <taxon>Gunneridae</taxon>
        <taxon>Pentapetalae</taxon>
        <taxon>rosids</taxon>
        <taxon>fabids</taxon>
        <taxon>Rosales</taxon>
        <taxon>Moraceae</taxon>
        <taxon>Ficeae</taxon>
        <taxon>Ficus</taxon>
    </lineage>
</organism>
<keyword evidence="2" id="KW-0547">Nucleotide-binding</keyword>
<evidence type="ECO:0000313" key="7">
    <source>
        <dbReference type="EMBL" id="GMN70399.1"/>
    </source>
</evidence>
<dbReference type="InterPro" id="IPR041118">
    <property type="entry name" value="Rx_N"/>
</dbReference>